<organism evidence="5 6">
    <name type="scientific">Mariniplasma anaerobium</name>
    <dbReference type="NCBI Taxonomy" id="2735436"/>
    <lineage>
        <taxon>Bacteria</taxon>
        <taxon>Bacillati</taxon>
        <taxon>Mycoplasmatota</taxon>
        <taxon>Mollicutes</taxon>
        <taxon>Acholeplasmatales</taxon>
        <taxon>Acholeplasmataceae</taxon>
        <taxon>Mariniplasma</taxon>
    </lineage>
</organism>
<comment type="similarity">
    <text evidence="3">Belongs to the pyridoxal phosphate-binding protein YggS/PROSC family.</text>
</comment>
<dbReference type="KEGG" id="manr:MPAN_008290"/>
<dbReference type="NCBIfam" id="TIGR00044">
    <property type="entry name" value="YggS family pyridoxal phosphate-dependent enzyme"/>
    <property type="match status" value="1"/>
</dbReference>
<comment type="cofactor">
    <cofactor evidence="2">
        <name>pyridoxal 5'-phosphate</name>
        <dbReference type="ChEBI" id="CHEBI:597326"/>
    </cofactor>
</comment>
<dbReference type="InterPro" id="IPR011078">
    <property type="entry name" value="PyrdxlP_homeostasis"/>
</dbReference>
<dbReference type="PROSITE" id="PS01211">
    <property type="entry name" value="UPF0001"/>
    <property type="match status" value="1"/>
</dbReference>
<name>A0A7U9XX75_9MOLU</name>
<evidence type="ECO:0000256" key="2">
    <source>
        <dbReference type="PIRSR" id="PIRSR004848-1"/>
    </source>
</evidence>
<dbReference type="GO" id="GO:0030170">
    <property type="term" value="F:pyridoxal phosphate binding"/>
    <property type="evidence" value="ECO:0007669"/>
    <property type="project" value="InterPro"/>
</dbReference>
<dbReference type="InterPro" id="IPR001608">
    <property type="entry name" value="Ala_racemase_N"/>
</dbReference>
<dbReference type="RefSeq" id="WP_176239780.1">
    <property type="nucleotide sequence ID" value="NZ_AP024412.1"/>
</dbReference>
<evidence type="ECO:0000313" key="6">
    <source>
        <dbReference type="Proteomes" id="UP000620133"/>
    </source>
</evidence>
<dbReference type="Pfam" id="PF01168">
    <property type="entry name" value="Ala_racemase_N"/>
    <property type="match status" value="1"/>
</dbReference>
<dbReference type="Proteomes" id="UP000620133">
    <property type="component" value="Chromosome"/>
</dbReference>
<dbReference type="Gene3D" id="3.20.20.10">
    <property type="entry name" value="Alanine racemase"/>
    <property type="match status" value="1"/>
</dbReference>
<protein>
    <submittedName>
        <fullName evidence="5">YggS family pyridoxal phosphate enzyme</fullName>
    </submittedName>
</protein>
<feature type="modified residue" description="N6-(pyridoxal phosphate)lysine" evidence="2">
    <location>
        <position position="14"/>
    </location>
</feature>
<reference evidence="5" key="1">
    <citation type="submission" date="2021-01" db="EMBL/GenBank/DDBJ databases">
        <title>Draft genome sequence of Acholeplasmataceae bacterium strain Mahy22.</title>
        <authorList>
            <person name="Watanabe M."/>
            <person name="Kojima H."/>
            <person name="Fukui M."/>
        </authorList>
    </citation>
    <scope>NUCLEOTIDE SEQUENCE</scope>
    <source>
        <strain evidence="5">Mahy22</strain>
    </source>
</reference>
<keyword evidence="1 2" id="KW-0663">Pyridoxal phosphate</keyword>
<gene>
    <name evidence="5" type="ORF">MPAN_008290</name>
</gene>
<evidence type="ECO:0000256" key="3">
    <source>
        <dbReference type="RuleBase" id="RU004514"/>
    </source>
</evidence>
<evidence type="ECO:0000256" key="1">
    <source>
        <dbReference type="ARBA" id="ARBA00022898"/>
    </source>
</evidence>
<proteinExistence type="inferred from homology"/>
<dbReference type="AlphaFoldDB" id="A0A7U9XX75"/>
<dbReference type="PIRSF" id="PIRSF004848">
    <property type="entry name" value="YBL036c_PLPDEIII"/>
    <property type="match status" value="1"/>
</dbReference>
<evidence type="ECO:0000259" key="4">
    <source>
        <dbReference type="Pfam" id="PF01168"/>
    </source>
</evidence>
<dbReference type="CDD" id="cd00635">
    <property type="entry name" value="PLPDE_III_YBL036c_like"/>
    <property type="match status" value="1"/>
</dbReference>
<dbReference type="EMBL" id="AP024412">
    <property type="protein sequence ID" value="BCR35936.1"/>
    <property type="molecule type" value="Genomic_DNA"/>
</dbReference>
<accession>A0A7U9XX75</accession>
<keyword evidence="6" id="KW-1185">Reference proteome</keyword>
<dbReference type="SUPFAM" id="SSF51419">
    <property type="entry name" value="PLP-binding barrel"/>
    <property type="match status" value="1"/>
</dbReference>
<evidence type="ECO:0000313" key="5">
    <source>
        <dbReference type="EMBL" id="BCR35936.1"/>
    </source>
</evidence>
<dbReference type="InterPro" id="IPR029066">
    <property type="entry name" value="PLP-binding_barrel"/>
</dbReference>
<dbReference type="PANTHER" id="PTHR10146">
    <property type="entry name" value="PROLINE SYNTHETASE CO-TRANSCRIBED BACTERIAL HOMOLOG PROTEIN"/>
    <property type="match status" value="1"/>
</dbReference>
<sequence length="196" mass="23140">MIKDYNGVIVCASKYFSCDEIRTIYQKGYHDFGENRVQLMVEKMEQLKDLDINWHFIGHLQSNKVSLIINEIDYLHTLDRLSVAKAIQKHAKHKIKCFIQMNLTEEVQKSGVYVDKLPQFLLEIKKYDKIELVGLMTIGMDEDMIKTEEVFKQLYDLSKEYHLPLLSMGMTHDYELAIKHHATHVRIGRKFYELLN</sequence>
<dbReference type="PANTHER" id="PTHR10146:SF14">
    <property type="entry name" value="PYRIDOXAL PHOSPHATE HOMEOSTASIS PROTEIN"/>
    <property type="match status" value="1"/>
</dbReference>
<feature type="domain" description="Alanine racemase N-terminal" evidence="4">
    <location>
        <begin position="23"/>
        <end position="192"/>
    </location>
</feature>